<dbReference type="Pfam" id="PF08447">
    <property type="entry name" value="PAS_3"/>
    <property type="match status" value="1"/>
</dbReference>
<comment type="cofactor">
    <cofactor evidence="1">
        <name>Mg(2+)</name>
        <dbReference type="ChEBI" id="CHEBI:18420"/>
    </cofactor>
</comment>
<dbReference type="InterPro" id="IPR029787">
    <property type="entry name" value="Nucleotide_cyclase"/>
</dbReference>
<dbReference type="SMART" id="SM00065">
    <property type="entry name" value="GAF"/>
    <property type="match status" value="1"/>
</dbReference>
<comment type="catalytic activity">
    <reaction evidence="3">
        <text>2 GTP = 3',3'-c-di-GMP + 2 diphosphate</text>
        <dbReference type="Rhea" id="RHEA:24898"/>
        <dbReference type="ChEBI" id="CHEBI:33019"/>
        <dbReference type="ChEBI" id="CHEBI:37565"/>
        <dbReference type="ChEBI" id="CHEBI:58805"/>
        <dbReference type="EC" id="2.7.7.65"/>
    </reaction>
</comment>
<dbReference type="InterPro" id="IPR001610">
    <property type="entry name" value="PAC"/>
</dbReference>
<dbReference type="Pfam" id="PF01590">
    <property type="entry name" value="GAF"/>
    <property type="match status" value="1"/>
</dbReference>
<dbReference type="EC" id="2.7.7.65" evidence="2"/>
<comment type="caution">
    <text evidence="9">The sequence shown here is derived from an EMBL/GenBank/DDBJ whole genome shotgun (WGS) entry which is preliminary data.</text>
</comment>
<feature type="transmembrane region" description="Helical" evidence="4">
    <location>
        <begin position="263"/>
        <end position="282"/>
    </location>
</feature>
<dbReference type="SMART" id="SM00091">
    <property type="entry name" value="PAS"/>
    <property type="match status" value="1"/>
</dbReference>
<evidence type="ECO:0000256" key="4">
    <source>
        <dbReference type="SAM" id="Phobius"/>
    </source>
</evidence>
<reference evidence="9 10" key="1">
    <citation type="submission" date="2019-04" db="EMBL/GenBank/DDBJ databases">
        <title>Natronospirillum operosus gen. nov., sp. nov., a haloalkaliphilic satellite isolated from decaying biomass of laboratory culture of cyanobacterium Geitlerinema sp. and proposal of Natronospirillaceae fam. nov. and Saccharospirillaceae fam. nov.</title>
        <authorList>
            <person name="Kevbrin V."/>
            <person name="Boltyanskaya Y."/>
            <person name="Koziaeva V."/>
            <person name="Grouzdev D.S."/>
            <person name="Park M."/>
            <person name="Cho J."/>
        </authorList>
    </citation>
    <scope>NUCLEOTIDE SEQUENCE [LARGE SCALE GENOMIC DNA]</scope>
    <source>
        <strain evidence="9 10">G-116</strain>
    </source>
</reference>
<dbReference type="InterPro" id="IPR035965">
    <property type="entry name" value="PAS-like_dom_sf"/>
</dbReference>
<organism evidence="9 10">
    <name type="scientific">Natronospirillum operosum</name>
    <dbReference type="NCBI Taxonomy" id="2759953"/>
    <lineage>
        <taxon>Bacteria</taxon>
        <taxon>Pseudomonadati</taxon>
        <taxon>Pseudomonadota</taxon>
        <taxon>Gammaproteobacteria</taxon>
        <taxon>Oceanospirillales</taxon>
        <taxon>Natronospirillaceae</taxon>
        <taxon>Natronospirillum</taxon>
    </lineage>
</organism>
<dbReference type="InterPro" id="IPR003018">
    <property type="entry name" value="GAF"/>
</dbReference>
<feature type="chain" id="PRO_5021214380" description="diguanylate cyclase" evidence="5">
    <location>
        <begin position="29"/>
        <end position="778"/>
    </location>
</feature>
<keyword evidence="4" id="KW-1133">Transmembrane helix</keyword>
<dbReference type="PANTHER" id="PTHR45138:SF9">
    <property type="entry name" value="DIGUANYLATE CYCLASE DGCM-RELATED"/>
    <property type="match status" value="1"/>
</dbReference>
<keyword evidence="5" id="KW-0732">Signal</keyword>
<dbReference type="EMBL" id="SRMF01000003">
    <property type="protein sequence ID" value="TGG93344.1"/>
    <property type="molecule type" value="Genomic_DNA"/>
</dbReference>
<feature type="signal peptide" evidence="5">
    <location>
        <begin position="1"/>
        <end position="28"/>
    </location>
</feature>
<dbReference type="InterPro" id="IPR029016">
    <property type="entry name" value="GAF-like_dom_sf"/>
</dbReference>
<dbReference type="FunFam" id="3.30.70.270:FF:000001">
    <property type="entry name" value="Diguanylate cyclase domain protein"/>
    <property type="match status" value="1"/>
</dbReference>
<dbReference type="InterPro" id="IPR000160">
    <property type="entry name" value="GGDEF_dom"/>
</dbReference>
<feature type="domain" description="GGDEF" evidence="8">
    <location>
        <begin position="638"/>
        <end position="774"/>
    </location>
</feature>
<dbReference type="Gene3D" id="3.30.70.270">
    <property type="match status" value="1"/>
</dbReference>
<protein>
    <recommendedName>
        <fullName evidence="2">diguanylate cyclase</fullName>
        <ecNumber evidence="2">2.7.7.65</ecNumber>
    </recommendedName>
</protein>
<feature type="domain" description="PAS" evidence="6">
    <location>
        <begin position="330"/>
        <end position="373"/>
    </location>
</feature>
<evidence type="ECO:0000256" key="1">
    <source>
        <dbReference type="ARBA" id="ARBA00001946"/>
    </source>
</evidence>
<keyword evidence="4" id="KW-0812">Transmembrane</keyword>
<dbReference type="SUPFAM" id="SSF55785">
    <property type="entry name" value="PYP-like sensor domain (PAS domain)"/>
    <property type="match status" value="1"/>
</dbReference>
<dbReference type="Proteomes" id="UP000297475">
    <property type="component" value="Unassembled WGS sequence"/>
</dbReference>
<dbReference type="SUPFAM" id="SSF53850">
    <property type="entry name" value="Periplasmic binding protein-like II"/>
    <property type="match status" value="1"/>
</dbReference>
<dbReference type="Gene3D" id="3.40.190.10">
    <property type="entry name" value="Periplasmic binding protein-like II"/>
    <property type="match status" value="2"/>
</dbReference>
<dbReference type="CDD" id="cd00130">
    <property type="entry name" value="PAS"/>
    <property type="match status" value="1"/>
</dbReference>
<dbReference type="SMART" id="SM00086">
    <property type="entry name" value="PAC"/>
    <property type="match status" value="1"/>
</dbReference>
<evidence type="ECO:0000259" key="8">
    <source>
        <dbReference type="PROSITE" id="PS50887"/>
    </source>
</evidence>
<dbReference type="PROSITE" id="PS50112">
    <property type="entry name" value="PAS"/>
    <property type="match status" value="1"/>
</dbReference>
<dbReference type="InterPro" id="IPR043128">
    <property type="entry name" value="Rev_trsase/Diguanyl_cyclase"/>
</dbReference>
<dbReference type="InterPro" id="IPR000014">
    <property type="entry name" value="PAS"/>
</dbReference>
<accession>A0A4Z0W6C4</accession>
<dbReference type="NCBIfam" id="TIGR00229">
    <property type="entry name" value="sensory_box"/>
    <property type="match status" value="1"/>
</dbReference>
<dbReference type="SMART" id="SM00062">
    <property type="entry name" value="PBPb"/>
    <property type="match status" value="1"/>
</dbReference>
<sequence length="778" mass="87241">MSALTTKSLPALLTAGLLVWLSAVESKAQGDGPDAEPLIIAQDHAWPPFAFTDSDGEPQGLLIDLWHELAAELGRPVEFQLVDWPDSIELVRSGSADLHGGLIASPERRRFLDFSEPMINLSTFLFVRSGAGILSLEDLRGQDIGVVAGSYELEYLRQERPLLSYRQYANNDILIRAAVSGTVDAFVADYPVAMYLLDQHAAPSDFHPLLLLYSHPLRAGVTADNAALLQSVNDALSELDPEVLRRITQRWMRSERQEVTPQWFYPLLIASLLALVLLYVLMLRGRSRRLRLEVETRTRELATSESLFRALADNSSAGIFMIRGEQFEIVNPAMSTITGYPREELLQMSFPRLIHPADRSMVRRRARMRQSGESVPHDYDFRFITREGDTRWIRLSVDAIPVEGELVSVGTCIDITEHKDAKRDLEAEGRFSRLVADTSAHFANASQSNIDARIDRMLHTFGQNLGADRAYLFRYSEDGQFLRNTHEWCAPGVASAMDSLQNLATSDIAWLDAKQRQMLQEQRPLIINDTRALPAEAATERDFLENDGVRALLLIPVQSSSAFSGFFGFDSLHPRTWPEQQAQQLMVVAHLLAEAMGAIAAEAFLTRESLTDPLTGLYNRRYLDLQLNHWMKNPAGQSRLSLAMIDIDRFKPFNDTHGHQAGDELLQQLGRLMQTACREQDVVIRFGGEEFILLLRDTPLTDAGRAISRLLDRIRQTDFRVQGQTHRISVSCGLASTDELAASDKAPEHLIGMADQRLYGAKRRGRDCLVDSTPEPSL</sequence>
<dbReference type="PROSITE" id="PS50113">
    <property type="entry name" value="PAC"/>
    <property type="match status" value="1"/>
</dbReference>
<dbReference type="CDD" id="cd01949">
    <property type="entry name" value="GGDEF"/>
    <property type="match status" value="1"/>
</dbReference>
<dbReference type="GO" id="GO:0052621">
    <property type="term" value="F:diguanylate cyclase activity"/>
    <property type="evidence" value="ECO:0007669"/>
    <property type="project" value="UniProtKB-EC"/>
</dbReference>
<feature type="domain" description="PAC" evidence="7">
    <location>
        <begin position="377"/>
        <end position="427"/>
    </location>
</feature>
<dbReference type="SUPFAM" id="SSF55781">
    <property type="entry name" value="GAF domain-like"/>
    <property type="match status" value="1"/>
</dbReference>
<dbReference type="PANTHER" id="PTHR45138">
    <property type="entry name" value="REGULATORY COMPONENTS OF SENSORY TRANSDUCTION SYSTEM"/>
    <property type="match status" value="1"/>
</dbReference>
<dbReference type="RefSeq" id="WP_167856015.1">
    <property type="nucleotide sequence ID" value="NZ_SRMF01000003.1"/>
</dbReference>
<keyword evidence="10" id="KW-1185">Reference proteome</keyword>
<dbReference type="AlphaFoldDB" id="A0A4Z0W6C4"/>
<evidence type="ECO:0000259" key="7">
    <source>
        <dbReference type="PROSITE" id="PS50113"/>
    </source>
</evidence>
<proteinExistence type="predicted"/>
<dbReference type="InterPro" id="IPR001638">
    <property type="entry name" value="Solute-binding_3/MltF_N"/>
</dbReference>
<evidence type="ECO:0000256" key="2">
    <source>
        <dbReference type="ARBA" id="ARBA00012528"/>
    </source>
</evidence>
<evidence type="ECO:0000256" key="3">
    <source>
        <dbReference type="ARBA" id="ARBA00034247"/>
    </source>
</evidence>
<dbReference type="Gene3D" id="3.30.450.40">
    <property type="match status" value="1"/>
</dbReference>
<evidence type="ECO:0000313" key="9">
    <source>
        <dbReference type="EMBL" id="TGG93344.1"/>
    </source>
</evidence>
<dbReference type="InterPro" id="IPR050469">
    <property type="entry name" value="Diguanylate_Cyclase"/>
</dbReference>
<keyword evidence="4" id="KW-0472">Membrane</keyword>
<dbReference type="SUPFAM" id="SSF55073">
    <property type="entry name" value="Nucleotide cyclase"/>
    <property type="match status" value="1"/>
</dbReference>
<gene>
    <name evidence="9" type="ORF">E4656_09830</name>
</gene>
<dbReference type="SMART" id="SM00267">
    <property type="entry name" value="GGDEF"/>
    <property type="match status" value="1"/>
</dbReference>
<evidence type="ECO:0000256" key="5">
    <source>
        <dbReference type="SAM" id="SignalP"/>
    </source>
</evidence>
<evidence type="ECO:0000259" key="6">
    <source>
        <dbReference type="PROSITE" id="PS50112"/>
    </source>
</evidence>
<dbReference type="CDD" id="cd13706">
    <property type="entry name" value="PBP2_HisK_like_1"/>
    <property type="match status" value="1"/>
</dbReference>
<dbReference type="PROSITE" id="PS50887">
    <property type="entry name" value="GGDEF"/>
    <property type="match status" value="1"/>
</dbReference>
<dbReference type="Pfam" id="PF00990">
    <property type="entry name" value="GGDEF"/>
    <property type="match status" value="1"/>
</dbReference>
<dbReference type="Pfam" id="PF00497">
    <property type="entry name" value="SBP_bac_3"/>
    <property type="match status" value="1"/>
</dbReference>
<evidence type="ECO:0000313" key="10">
    <source>
        <dbReference type="Proteomes" id="UP000297475"/>
    </source>
</evidence>
<dbReference type="InterPro" id="IPR000700">
    <property type="entry name" value="PAS-assoc_C"/>
</dbReference>
<dbReference type="NCBIfam" id="TIGR00254">
    <property type="entry name" value="GGDEF"/>
    <property type="match status" value="1"/>
</dbReference>
<name>A0A4Z0W6C4_9GAMM</name>
<dbReference type="InterPro" id="IPR013655">
    <property type="entry name" value="PAS_fold_3"/>
</dbReference>
<dbReference type="Gene3D" id="3.30.450.20">
    <property type="entry name" value="PAS domain"/>
    <property type="match status" value="1"/>
</dbReference>